<dbReference type="InterPro" id="IPR050870">
    <property type="entry name" value="FAST_kinase"/>
</dbReference>
<sequence length="579" mass="63830">MYTPEVLKTENLTRYCTRLVAFGLHMPELLDRYAQRAEELAAQLQPNQFGLILNAFARASHRHDKVSIAIRVECSRNMMGLMLLHKALDCMLVQRTRFVPADIGRACGAYAKLRERDEVANAYARLDIRDELLLDDIADEVTLLLIANAFAHFKIRHRRLWPVLTEWLLQAHLDFRAQDVGTVLNALSAVDFHDEALVRTLLLALAEEPLLSEATPETLSLVFNALGRLRRPQPPDVEAVEAVATLAKHVLAGLGNLGPAGLMQLLHASARWKTLQSADLTEGILQNVGQRLSEFPAQSLCLLVHSCSRLQQRDVRLLTQVAKAIAPQLPQFTPQALALTAHGFAKIEVRSEILFYLLAEEIAQKMPLFSGQGVGMTLQSFGKLQINNKKLVRACIKHVRALSEELTLQEVDAVQAGLQQLEALDGSTDALLRSLRRKLQMQAYSPADDPSEASAESLLRKLSEEPAQGAAVSNSGAAQPTLVTKMPSKSFEPEDAATSDSADLWTLWSRQQAEGVEGVPMPTKDASETVGATPPAQLREYLTRPERMGRKATVVGGEAERATGGRKHGRRQLKAMQDS</sequence>
<dbReference type="GO" id="GO:0000963">
    <property type="term" value="P:mitochondrial RNA processing"/>
    <property type="evidence" value="ECO:0007669"/>
    <property type="project" value="TreeGrafter"/>
</dbReference>
<dbReference type="InterPro" id="IPR058917">
    <property type="entry name" value="RESC6_dom"/>
</dbReference>
<proteinExistence type="predicted"/>
<reference evidence="3" key="1">
    <citation type="submission" date="2021-02" db="EMBL/GenBank/DDBJ databases">
        <authorList>
            <person name="Dougan E. K."/>
            <person name="Rhodes N."/>
            <person name="Thang M."/>
            <person name="Chan C."/>
        </authorList>
    </citation>
    <scope>NUCLEOTIDE SEQUENCE</scope>
</reference>
<dbReference type="GO" id="GO:0044528">
    <property type="term" value="P:regulation of mitochondrial mRNA stability"/>
    <property type="evidence" value="ECO:0007669"/>
    <property type="project" value="TreeGrafter"/>
</dbReference>
<evidence type="ECO:0000259" key="2">
    <source>
        <dbReference type="Pfam" id="PF26188"/>
    </source>
</evidence>
<dbReference type="Proteomes" id="UP000649617">
    <property type="component" value="Unassembled WGS sequence"/>
</dbReference>
<dbReference type="GO" id="GO:0003723">
    <property type="term" value="F:RNA binding"/>
    <property type="evidence" value="ECO:0007669"/>
    <property type="project" value="TreeGrafter"/>
</dbReference>
<accession>A0A812YHW6</accession>
<protein>
    <recommendedName>
        <fullName evidence="2">RNA-editing substrate-binding complex 6 protein domain-containing protein</fullName>
    </recommendedName>
</protein>
<dbReference type="EMBL" id="CAJNIZ010048081">
    <property type="protein sequence ID" value="CAE7781591.1"/>
    <property type="molecule type" value="Genomic_DNA"/>
</dbReference>
<dbReference type="PANTHER" id="PTHR21228">
    <property type="entry name" value="FAST LEU-RICH DOMAIN-CONTAINING"/>
    <property type="match status" value="1"/>
</dbReference>
<name>A0A812YHW6_SYMPI</name>
<dbReference type="Pfam" id="PF26188">
    <property type="entry name" value="RESC6"/>
    <property type="match status" value="1"/>
</dbReference>
<organism evidence="3 4">
    <name type="scientific">Symbiodinium pilosum</name>
    <name type="common">Dinoflagellate</name>
    <dbReference type="NCBI Taxonomy" id="2952"/>
    <lineage>
        <taxon>Eukaryota</taxon>
        <taxon>Sar</taxon>
        <taxon>Alveolata</taxon>
        <taxon>Dinophyceae</taxon>
        <taxon>Suessiales</taxon>
        <taxon>Symbiodiniaceae</taxon>
        <taxon>Symbiodinium</taxon>
    </lineage>
</organism>
<dbReference type="OrthoDB" id="430737at2759"/>
<dbReference type="AlphaFoldDB" id="A0A812YHW6"/>
<dbReference type="GO" id="GO:0035770">
    <property type="term" value="C:ribonucleoprotein granule"/>
    <property type="evidence" value="ECO:0007669"/>
    <property type="project" value="TreeGrafter"/>
</dbReference>
<evidence type="ECO:0000256" key="1">
    <source>
        <dbReference type="SAM" id="MobiDB-lite"/>
    </source>
</evidence>
<evidence type="ECO:0000313" key="3">
    <source>
        <dbReference type="EMBL" id="CAE7781591.1"/>
    </source>
</evidence>
<keyword evidence="4" id="KW-1185">Reference proteome</keyword>
<feature type="domain" description="RNA-editing substrate-binding complex 6 protein" evidence="2">
    <location>
        <begin position="251"/>
        <end position="423"/>
    </location>
</feature>
<feature type="region of interest" description="Disordered" evidence="1">
    <location>
        <begin position="516"/>
        <end position="536"/>
    </location>
</feature>
<evidence type="ECO:0000313" key="4">
    <source>
        <dbReference type="Proteomes" id="UP000649617"/>
    </source>
</evidence>
<gene>
    <name evidence="3" type="ORF">SPIL2461_LOCUS23238</name>
</gene>
<dbReference type="GO" id="GO:0005759">
    <property type="term" value="C:mitochondrial matrix"/>
    <property type="evidence" value="ECO:0007669"/>
    <property type="project" value="TreeGrafter"/>
</dbReference>
<dbReference type="PANTHER" id="PTHR21228:SF40">
    <property type="entry name" value="LD45607P"/>
    <property type="match status" value="1"/>
</dbReference>
<feature type="compositionally biased region" description="Basic residues" evidence="1">
    <location>
        <begin position="564"/>
        <end position="573"/>
    </location>
</feature>
<feature type="region of interest" description="Disordered" evidence="1">
    <location>
        <begin position="556"/>
        <end position="579"/>
    </location>
</feature>
<comment type="caution">
    <text evidence="3">The sequence shown here is derived from an EMBL/GenBank/DDBJ whole genome shotgun (WGS) entry which is preliminary data.</text>
</comment>